<dbReference type="Pfam" id="PF02219">
    <property type="entry name" value="MTHFR"/>
    <property type="match status" value="1"/>
</dbReference>
<comment type="pathway">
    <text evidence="2 12">One-carbon metabolism; tetrahydrofolate interconversion.</text>
</comment>
<gene>
    <name evidence="13" type="primary">metF</name>
    <name evidence="13" type="ORF">DIT97_26510</name>
</gene>
<evidence type="ECO:0000256" key="12">
    <source>
        <dbReference type="RuleBase" id="RU003862"/>
    </source>
</evidence>
<evidence type="ECO:0000256" key="8">
    <source>
        <dbReference type="ARBA" id="ARBA00023027"/>
    </source>
</evidence>
<dbReference type="AlphaFoldDB" id="A0A3D3RC03"/>
<accession>A0A3D3RC03</accession>
<evidence type="ECO:0000313" key="13">
    <source>
        <dbReference type="EMBL" id="HCO26394.1"/>
    </source>
</evidence>
<evidence type="ECO:0000256" key="7">
    <source>
        <dbReference type="ARBA" id="ARBA00023002"/>
    </source>
</evidence>
<proteinExistence type="inferred from homology"/>
<evidence type="ECO:0000256" key="2">
    <source>
        <dbReference type="ARBA" id="ARBA00004777"/>
    </source>
</evidence>
<evidence type="ECO:0000256" key="6">
    <source>
        <dbReference type="ARBA" id="ARBA00022827"/>
    </source>
</evidence>
<dbReference type="InterPro" id="IPR003171">
    <property type="entry name" value="Mehydrof_redctse-like"/>
</dbReference>
<dbReference type="EC" id="1.5.1.54" evidence="12"/>
<dbReference type="GO" id="GO:0009086">
    <property type="term" value="P:methionine biosynthetic process"/>
    <property type="evidence" value="ECO:0007669"/>
    <property type="project" value="UniProtKB-KW"/>
</dbReference>
<evidence type="ECO:0000256" key="5">
    <source>
        <dbReference type="ARBA" id="ARBA00022630"/>
    </source>
</evidence>
<dbReference type="PANTHER" id="PTHR45754">
    <property type="entry name" value="METHYLENETETRAHYDROFOLATE REDUCTASE"/>
    <property type="match status" value="1"/>
</dbReference>
<dbReference type="PANTHER" id="PTHR45754:SF3">
    <property type="entry name" value="METHYLENETETRAHYDROFOLATE REDUCTASE (NADPH)"/>
    <property type="match status" value="1"/>
</dbReference>
<evidence type="ECO:0000256" key="10">
    <source>
        <dbReference type="ARBA" id="ARBA00034478"/>
    </source>
</evidence>
<comment type="pathway">
    <text evidence="10">Amino-acid biosynthesis; L-methionine biosynthesis via de novo pathway.</text>
</comment>
<dbReference type="NCBIfam" id="TIGR00676">
    <property type="entry name" value="fadh2"/>
    <property type="match status" value="1"/>
</dbReference>
<dbReference type="GO" id="GO:0035999">
    <property type="term" value="P:tetrahydrofolate interconversion"/>
    <property type="evidence" value="ECO:0007669"/>
    <property type="project" value="UniProtKB-UniPathway"/>
</dbReference>
<dbReference type="InterPro" id="IPR004620">
    <property type="entry name" value="MTHF_reductase_bac"/>
</dbReference>
<comment type="caution">
    <text evidence="13">The sequence shown here is derived from an EMBL/GenBank/DDBJ whole genome shotgun (WGS) entry which is preliminary data.</text>
</comment>
<organism evidence="13 14">
    <name type="scientific">Gimesia maris</name>
    <dbReference type="NCBI Taxonomy" id="122"/>
    <lineage>
        <taxon>Bacteria</taxon>
        <taxon>Pseudomonadati</taxon>
        <taxon>Planctomycetota</taxon>
        <taxon>Planctomycetia</taxon>
        <taxon>Planctomycetales</taxon>
        <taxon>Planctomycetaceae</taxon>
        <taxon>Gimesia</taxon>
    </lineage>
</organism>
<keyword evidence="9" id="KW-0486">Methionine biosynthesis</keyword>
<evidence type="ECO:0000313" key="14">
    <source>
        <dbReference type="Proteomes" id="UP000263642"/>
    </source>
</evidence>
<sequence>MRISELYQGGTFGLSVEIFPPRNESGDAELFKTLEELVRYQPAFVSCTYGAGGSTSKRTIELCALIQNQLHNTATAHFTCVNSTREELVEWLQNAVDAGITNIMALRGDPPAGQETFVPADGGLKYANELVSLIRKHFPDMGIGVAGYPECHPEASDSEVDLTNLKRKVDAGADAIYTQLFFNNEHFYQFREQCLKAGIDRPIVPGIMPITEYRRIQRIMSMCSSEFPADLVGQLEAAQDDLEAQFEIGVEYAIRQCEQLIKEGVPGIHFYVLNRSQACKRIFDALGFPETQENIAT</sequence>
<protein>
    <recommendedName>
        <fullName evidence="12">Methylenetetrahydrofolate reductase</fullName>
        <ecNumber evidence="12">1.5.1.54</ecNumber>
    </recommendedName>
</protein>
<keyword evidence="4" id="KW-0028">Amino-acid biosynthesis</keyword>
<name>A0A3D3RC03_9PLAN</name>
<dbReference type="GO" id="GO:0106312">
    <property type="term" value="F:methylenetetrahydrofolate reductase (NADH) activity"/>
    <property type="evidence" value="ECO:0007669"/>
    <property type="project" value="UniProtKB-EC"/>
</dbReference>
<evidence type="ECO:0000256" key="4">
    <source>
        <dbReference type="ARBA" id="ARBA00022605"/>
    </source>
</evidence>
<comment type="catalytic activity">
    <reaction evidence="11">
        <text>(6S)-5-methyl-5,6,7,8-tetrahydrofolate + NAD(+) = (6R)-5,10-methylene-5,6,7,8-tetrahydrofolate + NADH + H(+)</text>
        <dbReference type="Rhea" id="RHEA:19821"/>
        <dbReference type="ChEBI" id="CHEBI:15378"/>
        <dbReference type="ChEBI" id="CHEBI:15636"/>
        <dbReference type="ChEBI" id="CHEBI:18608"/>
        <dbReference type="ChEBI" id="CHEBI:57540"/>
        <dbReference type="ChEBI" id="CHEBI:57945"/>
        <dbReference type="EC" id="1.5.1.54"/>
    </reaction>
    <physiologicalReaction direction="right-to-left" evidence="11">
        <dbReference type="Rhea" id="RHEA:19823"/>
    </physiologicalReaction>
</comment>
<dbReference type="Proteomes" id="UP000263642">
    <property type="component" value="Unassembled WGS sequence"/>
</dbReference>
<evidence type="ECO:0000256" key="9">
    <source>
        <dbReference type="ARBA" id="ARBA00023167"/>
    </source>
</evidence>
<dbReference type="UniPathway" id="UPA00193"/>
<comment type="cofactor">
    <cofactor evidence="1 12">
        <name>FAD</name>
        <dbReference type="ChEBI" id="CHEBI:57692"/>
    </cofactor>
</comment>
<keyword evidence="8" id="KW-0520">NAD</keyword>
<dbReference type="EMBL" id="DQAY01000157">
    <property type="protein sequence ID" value="HCO26394.1"/>
    <property type="molecule type" value="Genomic_DNA"/>
</dbReference>
<keyword evidence="7 12" id="KW-0560">Oxidoreductase</keyword>
<dbReference type="InterPro" id="IPR029041">
    <property type="entry name" value="FAD-linked_oxidoreductase-like"/>
</dbReference>
<dbReference type="GO" id="GO:0005829">
    <property type="term" value="C:cytosol"/>
    <property type="evidence" value="ECO:0007669"/>
    <property type="project" value="InterPro"/>
</dbReference>
<evidence type="ECO:0000256" key="11">
    <source>
        <dbReference type="ARBA" id="ARBA00048628"/>
    </source>
</evidence>
<keyword evidence="6 12" id="KW-0274">FAD</keyword>
<evidence type="ECO:0000256" key="1">
    <source>
        <dbReference type="ARBA" id="ARBA00001974"/>
    </source>
</evidence>
<reference evidence="13 14" key="1">
    <citation type="journal article" date="2018" name="Nat. Biotechnol.">
        <title>A standardized bacterial taxonomy based on genome phylogeny substantially revises the tree of life.</title>
        <authorList>
            <person name="Parks D.H."/>
            <person name="Chuvochina M."/>
            <person name="Waite D.W."/>
            <person name="Rinke C."/>
            <person name="Skarshewski A."/>
            <person name="Chaumeil P.A."/>
            <person name="Hugenholtz P."/>
        </authorList>
    </citation>
    <scope>NUCLEOTIDE SEQUENCE [LARGE SCALE GENOMIC DNA]</scope>
    <source>
        <strain evidence="13">UBA9375</strain>
    </source>
</reference>
<keyword evidence="5 12" id="KW-0285">Flavoprotein</keyword>
<dbReference type="CDD" id="cd00537">
    <property type="entry name" value="MTHFR"/>
    <property type="match status" value="1"/>
</dbReference>
<evidence type="ECO:0000256" key="3">
    <source>
        <dbReference type="ARBA" id="ARBA00006743"/>
    </source>
</evidence>
<dbReference type="GO" id="GO:0071949">
    <property type="term" value="F:FAD binding"/>
    <property type="evidence" value="ECO:0007669"/>
    <property type="project" value="TreeGrafter"/>
</dbReference>
<dbReference type="SUPFAM" id="SSF51730">
    <property type="entry name" value="FAD-linked oxidoreductase"/>
    <property type="match status" value="1"/>
</dbReference>
<dbReference type="Gene3D" id="3.20.20.220">
    <property type="match status" value="1"/>
</dbReference>
<comment type="similarity">
    <text evidence="3 12">Belongs to the methylenetetrahydrofolate reductase family.</text>
</comment>